<dbReference type="EMBL" id="JBHSEI010000010">
    <property type="protein sequence ID" value="MFC4639347.1"/>
    <property type="molecule type" value="Genomic_DNA"/>
</dbReference>
<feature type="domain" description="YchJ-like middle NTF2-like" evidence="3">
    <location>
        <begin position="34"/>
        <end position="122"/>
    </location>
</feature>
<evidence type="ECO:0000313" key="5">
    <source>
        <dbReference type="Proteomes" id="UP001595952"/>
    </source>
</evidence>
<dbReference type="Pfam" id="PF17775">
    <property type="entry name" value="YchJ_M-like"/>
    <property type="match status" value="1"/>
</dbReference>
<dbReference type="Proteomes" id="UP001595952">
    <property type="component" value="Unassembled WGS sequence"/>
</dbReference>
<evidence type="ECO:0000313" key="4">
    <source>
        <dbReference type="EMBL" id="MFC4639347.1"/>
    </source>
</evidence>
<dbReference type="RefSeq" id="WP_380062341.1">
    <property type="nucleotide sequence ID" value="NZ_JBHSEI010000010.1"/>
</dbReference>
<dbReference type="SUPFAM" id="SSF54427">
    <property type="entry name" value="NTF2-like"/>
    <property type="match status" value="1"/>
</dbReference>
<dbReference type="Gene3D" id="3.10.450.50">
    <property type="match status" value="1"/>
</dbReference>
<accession>A0ABV9IAI4</accession>
<dbReference type="PANTHER" id="PTHR33747:SF1">
    <property type="entry name" value="ADENYLATE CYCLASE-ASSOCIATED CAP C-TERMINAL DOMAIN-CONTAINING PROTEIN"/>
    <property type="match status" value="1"/>
</dbReference>
<protein>
    <recommendedName>
        <fullName evidence="2">UPF0225 protein ACFO0D_13480</fullName>
    </recommendedName>
</protein>
<dbReference type="InterPro" id="IPR032710">
    <property type="entry name" value="NTF2-like_dom_sf"/>
</dbReference>
<dbReference type="PANTHER" id="PTHR33747">
    <property type="entry name" value="UPF0225 PROTEIN SCO1677"/>
    <property type="match status" value="1"/>
</dbReference>
<name>A0ABV9IAI4_9DEIO</name>
<dbReference type="InterPro" id="IPR004027">
    <property type="entry name" value="SEC_C_motif"/>
</dbReference>
<dbReference type="InterPro" id="IPR048469">
    <property type="entry name" value="YchJ-like_M"/>
</dbReference>
<comment type="similarity">
    <text evidence="1 2">Belongs to the UPF0225 family.</text>
</comment>
<gene>
    <name evidence="4" type="ORF">ACFO0D_13480</name>
</gene>
<evidence type="ECO:0000256" key="2">
    <source>
        <dbReference type="HAMAP-Rule" id="MF_00612"/>
    </source>
</evidence>
<keyword evidence="5" id="KW-1185">Reference proteome</keyword>
<dbReference type="HAMAP" id="MF_00612">
    <property type="entry name" value="UPF0225"/>
    <property type="match status" value="1"/>
</dbReference>
<organism evidence="4 5">
    <name type="scientific">Deinococcus hohokamensis</name>
    <dbReference type="NCBI Taxonomy" id="309883"/>
    <lineage>
        <taxon>Bacteria</taxon>
        <taxon>Thermotogati</taxon>
        <taxon>Deinococcota</taxon>
        <taxon>Deinococci</taxon>
        <taxon>Deinococcales</taxon>
        <taxon>Deinococcaceae</taxon>
        <taxon>Deinococcus</taxon>
    </lineage>
</organism>
<dbReference type="Pfam" id="PF02810">
    <property type="entry name" value="SEC-C"/>
    <property type="match status" value="1"/>
</dbReference>
<proteinExistence type="inferred from homology"/>
<reference evidence="5" key="1">
    <citation type="journal article" date="2019" name="Int. J. Syst. Evol. Microbiol.">
        <title>The Global Catalogue of Microorganisms (GCM) 10K type strain sequencing project: providing services to taxonomists for standard genome sequencing and annotation.</title>
        <authorList>
            <consortium name="The Broad Institute Genomics Platform"/>
            <consortium name="The Broad Institute Genome Sequencing Center for Infectious Disease"/>
            <person name="Wu L."/>
            <person name="Ma J."/>
        </authorList>
    </citation>
    <scope>NUCLEOTIDE SEQUENCE [LARGE SCALE GENOMIC DNA]</scope>
    <source>
        <strain evidence="5">CCUG 55995</strain>
    </source>
</reference>
<dbReference type="InterPro" id="IPR023006">
    <property type="entry name" value="YchJ-like"/>
</dbReference>
<sequence>MPLPYPSLKPCPCGSGRSYAACCEPAHRGAAPETPEALMRSRYAAYVLQDEAYLLASWHPETRPGTLDLSDGTRYLGLRVYRAQGDEVTFTATLRLPDGHRAQLRERSTFARLDGRWVYVDGVTP</sequence>
<evidence type="ECO:0000259" key="3">
    <source>
        <dbReference type="Pfam" id="PF17775"/>
    </source>
</evidence>
<comment type="caution">
    <text evidence="4">The sequence shown here is derived from an EMBL/GenBank/DDBJ whole genome shotgun (WGS) entry which is preliminary data.</text>
</comment>
<evidence type="ECO:0000256" key="1">
    <source>
        <dbReference type="ARBA" id="ARBA00010839"/>
    </source>
</evidence>